<evidence type="ECO:0000259" key="7">
    <source>
        <dbReference type="PROSITE" id="PS50234"/>
    </source>
</evidence>
<dbReference type="Pfam" id="PF13519">
    <property type="entry name" value="VWA_2"/>
    <property type="match status" value="1"/>
</dbReference>
<evidence type="ECO:0000256" key="6">
    <source>
        <dbReference type="SAM" id="MobiDB-lite"/>
    </source>
</evidence>
<dbReference type="InterPro" id="IPR049590">
    <property type="entry name" value="PSMD4_RAZUL-like"/>
</dbReference>
<evidence type="ECO:0000256" key="5">
    <source>
        <dbReference type="ARBA" id="ARBA00071116"/>
    </source>
</evidence>
<evidence type="ECO:0000256" key="1">
    <source>
        <dbReference type="ARBA" id="ARBA00005574"/>
    </source>
</evidence>
<feature type="domain" description="VWFA" evidence="7">
    <location>
        <begin position="5"/>
        <end position="189"/>
    </location>
</feature>
<dbReference type="InterPro" id="IPR027040">
    <property type="entry name" value="PSMD4"/>
</dbReference>
<gene>
    <name evidence="8" type="ORF">TRITD_4Av1G031790</name>
</gene>
<evidence type="ECO:0000313" key="9">
    <source>
        <dbReference type="Proteomes" id="UP000324705"/>
    </source>
</evidence>
<dbReference type="FunFam" id="3.40.50.410:FF:000005">
    <property type="entry name" value="26S proteasome non-ATPase regulatory subunit 4"/>
    <property type="match status" value="1"/>
</dbReference>
<dbReference type="CDD" id="cd22297">
    <property type="entry name" value="PSMD4_RAZUL"/>
    <property type="match status" value="1"/>
</dbReference>
<dbReference type="FunFam" id="1.10.287.3990:FF:000002">
    <property type="entry name" value="26S proteasome non-ATPase regulatory subunit 4 homolog"/>
    <property type="match status" value="1"/>
</dbReference>
<keyword evidence="3" id="KW-0647">Proteasome</keyword>
<organism evidence="8 9">
    <name type="scientific">Triticum turgidum subsp. durum</name>
    <name type="common">Durum wheat</name>
    <name type="synonym">Triticum durum</name>
    <dbReference type="NCBI Taxonomy" id="4567"/>
    <lineage>
        <taxon>Eukaryota</taxon>
        <taxon>Viridiplantae</taxon>
        <taxon>Streptophyta</taxon>
        <taxon>Embryophyta</taxon>
        <taxon>Tracheophyta</taxon>
        <taxon>Spermatophyta</taxon>
        <taxon>Magnoliopsida</taxon>
        <taxon>Liliopsida</taxon>
        <taxon>Poales</taxon>
        <taxon>Poaceae</taxon>
        <taxon>BOP clade</taxon>
        <taxon>Pooideae</taxon>
        <taxon>Triticodae</taxon>
        <taxon>Triticeae</taxon>
        <taxon>Triticinae</taxon>
        <taxon>Triticum</taxon>
    </lineage>
</organism>
<proteinExistence type="inferred from homology"/>
<dbReference type="PANTHER" id="PTHR10223:SF0">
    <property type="entry name" value="26S PROTEASOME NON-ATPASE REGULATORY SUBUNIT 4"/>
    <property type="match status" value="1"/>
</dbReference>
<keyword evidence="2" id="KW-0677">Repeat</keyword>
<dbReference type="Pfam" id="PF02809">
    <property type="entry name" value="UIM"/>
    <property type="match status" value="3"/>
</dbReference>
<name>A0A9R0VVF7_TRITD</name>
<protein>
    <recommendedName>
        <fullName evidence="5">26S proteasome non-ATPase regulatory subunit 4 homolog</fullName>
    </recommendedName>
    <alternativeName>
        <fullName evidence="4">26S proteasome regulatory subunit RPN10</fullName>
    </alternativeName>
</protein>
<dbReference type="InterPro" id="IPR002035">
    <property type="entry name" value="VWF_A"/>
</dbReference>
<dbReference type="SUPFAM" id="SSF53300">
    <property type="entry name" value="vWA-like"/>
    <property type="match status" value="1"/>
</dbReference>
<dbReference type="AlphaFoldDB" id="A0A9R0VVF7"/>
<dbReference type="PANTHER" id="PTHR10223">
    <property type="entry name" value="26S PROTEASOME NON-ATPASE REGULATORY SUBUNIT 4"/>
    <property type="match status" value="1"/>
</dbReference>
<sequence length="403" mass="42449">MVLESTMICIDNSEWMRNGDYSPSRFQAQADAVNLICGAKTQSNPENTVGVMTMAGKGVRVLVTPTSDLGKILACMHGLEVGAEANLAAAIQVAQLALKHRQNKRQQQRIIVFIGSPVTYDKKVLETIGKKLKKNNVALDVVDFGETDDEKPEKLEALIAAVNSSDSSHIVHVPPGDHALSDVLISTPIFTGEEGGSGFAASAAAAAATGATGYDFGVDPNVDPELALALRLSMEEERARQEAIAKKAAEDNKDQPSSSTDAIMAEAELTLNAPADVDADLLKDDDDAQLLQQALAMSMDEGASGAAAVADAAMAEAAADDQDLALALQMSVQDAEAAGQSDMSKVFEDRSFVTSILNSLPGVDPNDPSVKDLLASLHGQGEQEEKKDKEDKPDISEDGKNCA</sequence>
<reference evidence="8 9" key="1">
    <citation type="submission" date="2017-09" db="EMBL/GenBank/DDBJ databases">
        <authorList>
            <consortium name="International Durum Wheat Genome Sequencing Consortium (IDWGSC)"/>
            <person name="Milanesi L."/>
        </authorList>
    </citation>
    <scope>NUCLEOTIDE SEQUENCE [LARGE SCALE GENOMIC DNA]</scope>
    <source>
        <strain evidence="9">cv. Svevo</strain>
    </source>
</reference>
<dbReference type="GO" id="GO:0043161">
    <property type="term" value="P:proteasome-mediated ubiquitin-dependent protein catabolic process"/>
    <property type="evidence" value="ECO:0007669"/>
    <property type="project" value="TreeGrafter"/>
</dbReference>
<keyword evidence="9" id="KW-1185">Reference proteome</keyword>
<evidence type="ECO:0000256" key="3">
    <source>
        <dbReference type="ARBA" id="ARBA00022942"/>
    </source>
</evidence>
<dbReference type="EMBL" id="LT934117">
    <property type="protein sequence ID" value="VAH88715.1"/>
    <property type="molecule type" value="Genomic_DNA"/>
</dbReference>
<dbReference type="Gramene" id="TRITD4Av1G031790.5">
    <property type="protein sequence ID" value="TRITD4Av1G031790.5"/>
    <property type="gene ID" value="TRITD4Av1G031790"/>
</dbReference>
<feature type="compositionally biased region" description="Basic and acidic residues" evidence="6">
    <location>
        <begin position="381"/>
        <end position="403"/>
    </location>
</feature>
<dbReference type="InterPro" id="IPR036465">
    <property type="entry name" value="vWFA_dom_sf"/>
</dbReference>
<dbReference type="Gene3D" id="1.10.287.3990">
    <property type="match status" value="1"/>
</dbReference>
<evidence type="ECO:0000256" key="4">
    <source>
        <dbReference type="ARBA" id="ARBA00044341"/>
    </source>
</evidence>
<comment type="similarity">
    <text evidence="1">Belongs to the proteasome subunit S5A family.</text>
</comment>
<dbReference type="SMART" id="SM00726">
    <property type="entry name" value="UIM"/>
    <property type="match status" value="3"/>
</dbReference>
<evidence type="ECO:0000256" key="2">
    <source>
        <dbReference type="ARBA" id="ARBA00022737"/>
    </source>
</evidence>
<dbReference type="SMART" id="SM00327">
    <property type="entry name" value="VWA"/>
    <property type="match status" value="1"/>
</dbReference>
<dbReference type="PROSITE" id="PS50330">
    <property type="entry name" value="UIM"/>
    <property type="match status" value="2"/>
</dbReference>
<accession>A0A9R0VVF7</accession>
<dbReference type="GO" id="GO:0031593">
    <property type="term" value="F:polyubiquitin modification-dependent protein binding"/>
    <property type="evidence" value="ECO:0007669"/>
    <property type="project" value="TreeGrafter"/>
</dbReference>
<evidence type="ECO:0000313" key="8">
    <source>
        <dbReference type="EMBL" id="VAH88715.1"/>
    </source>
</evidence>
<dbReference type="CDD" id="cd01452">
    <property type="entry name" value="VWA_26S_proteasome_subunit"/>
    <property type="match status" value="1"/>
</dbReference>
<feature type="region of interest" description="Disordered" evidence="6">
    <location>
        <begin position="359"/>
        <end position="403"/>
    </location>
</feature>
<dbReference type="GO" id="GO:0005829">
    <property type="term" value="C:cytosol"/>
    <property type="evidence" value="ECO:0007669"/>
    <property type="project" value="TreeGrafter"/>
</dbReference>
<dbReference type="PROSITE" id="PS50234">
    <property type="entry name" value="VWFA"/>
    <property type="match status" value="1"/>
</dbReference>
<dbReference type="Gene3D" id="3.40.50.410">
    <property type="entry name" value="von Willebrand factor, type A domain"/>
    <property type="match status" value="1"/>
</dbReference>
<dbReference type="Proteomes" id="UP000324705">
    <property type="component" value="Chromosome 4A"/>
</dbReference>
<dbReference type="GO" id="GO:0005634">
    <property type="term" value="C:nucleus"/>
    <property type="evidence" value="ECO:0007669"/>
    <property type="project" value="TreeGrafter"/>
</dbReference>
<dbReference type="InterPro" id="IPR003903">
    <property type="entry name" value="UIM_dom"/>
</dbReference>
<dbReference type="GO" id="GO:0008540">
    <property type="term" value="C:proteasome regulatory particle, base subcomplex"/>
    <property type="evidence" value="ECO:0007669"/>
    <property type="project" value="TreeGrafter"/>
</dbReference>